<dbReference type="InterPro" id="IPR003682">
    <property type="entry name" value="rRNA_ssu_MeTfrase_G"/>
</dbReference>
<dbReference type="RefSeq" id="WP_146365365.1">
    <property type="nucleotide sequence ID" value="NZ_CP042261.1"/>
</dbReference>
<dbReference type="KEGG" id="lit:FPZ52_10415"/>
<comment type="subcellular location">
    <subcellularLocation>
        <location evidence="6">Cytoplasm</location>
    </subcellularLocation>
</comment>
<organism evidence="7 8">
    <name type="scientific">Qingshengfaniella alkalisoli</name>
    <dbReference type="NCBI Taxonomy" id="2599296"/>
    <lineage>
        <taxon>Bacteria</taxon>
        <taxon>Pseudomonadati</taxon>
        <taxon>Pseudomonadota</taxon>
        <taxon>Alphaproteobacteria</taxon>
        <taxon>Rhodobacterales</taxon>
        <taxon>Paracoccaceae</taxon>
        <taxon>Qingshengfaniella</taxon>
    </lineage>
</organism>
<comment type="similarity">
    <text evidence="6">Belongs to the methyltransferase superfamily. RNA methyltransferase RsmG family.</text>
</comment>
<evidence type="ECO:0000256" key="3">
    <source>
        <dbReference type="ARBA" id="ARBA00022603"/>
    </source>
</evidence>
<dbReference type="GO" id="GO:0005829">
    <property type="term" value="C:cytosol"/>
    <property type="evidence" value="ECO:0007669"/>
    <property type="project" value="TreeGrafter"/>
</dbReference>
<comment type="catalytic activity">
    <reaction evidence="6">
        <text>guanosine(527) in 16S rRNA + S-adenosyl-L-methionine = N(7)-methylguanosine(527) in 16S rRNA + S-adenosyl-L-homocysteine</text>
        <dbReference type="Rhea" id="RHEA:42732"/>
        <dbReference type="Rhea" id="RHEA-COMP:10209"/>
        <dbReference type="Rhea" id="RHEA-COMP:10210"/>
        <dbReference type="ChEBI" id="CHEBI:57856"/>
        <dbReference type="ChEBI" id="CHEBI:59789"/>
        <dbReference type="ChEBI" id="CHEBI:74269"/>
        <dbReference type="ChEBI" id="CHEBI:74480"/>
        <dbReference type="EC" id="2.1.1.170"/>
    </reaction>
</comment>
<feature type="binding site" evidence="6">
    <location>
        <position position="75"/>
    </location>
    <ligand>
        <name>S-adenosyl-L-methionine</name>
        <dbReference type="ChEBI" id="CHEBI:59789"/>
    </ligand>
</feature>
<keyword evidence="5 6" id="KW-0949">S-adenosyl-L-methionine</keyword>
<feature type="binding site" evidence="6">
    <location>
        <begin position="124"/>
        <end position="125"/>
    </location>
    <ligand>
        <name>S-adenosyl-L-methionine</name>
        <dbReference type="ChEBI" id="CHEBI:59789"/>
    </ligand>
</feature>
<dbReference type="PANTHER" id="PTHR31760">
    <property type="entry name" value="S-ADENOSYL-L-METHIONINE-DEPENDENT METHYLTRANSFERASES SUPERFAMILY PROTEIN"/>
    <property type="match status" value="1"/>
</dbReference>
<evidence type="ECO:0000256" key="4">
    <source>
        <dbReference type="ARBA" id="ARBA00022679"/>
    </source>
</evidence>
<keyword evidence="4 6" id="KW-0808">Transferase</keyword>
<feature type="binding site" evidence="6">
    <location>
        <position position="70"/>
    </location>
    <ligand>
        <name>S-adenosyl-L-methionine</name>
        <dbReference type="ChEBI" id="CHEBI:59789"/>
    </ligand>
</feature>
<dbReference type="PANTHER" id="PTHR31760:SF0">
    <property type="entry name" value="S-ADENOSYL-L-METHIONINE-DEPENDENT METHYLTRANSFERASES SUPERFAMILY PROTEIN"/>
    <property type="match status" value="1"/>
</dbReference>
<dbReference type="HAMAP" id="MF_00074">
    <property type="entry name" value="16SrRNA_methyltr_G"/>
    <property type="match status" value="1"/>
</dbReference>
<sequence>MKDAQSVLGGVSRETVRRLEIYADLLVKWNKSINLVSPKTINDLWSRHLLDSAQIFDLANVLSGKWVDLGSGGGFPGLVVAIIAAEKAPSIAVTCIESDIRKATFLRTVSRETSVSVSVIADRIEMVPPQSADVVSARALAPLPKLIPYAYRHLAVGGIGIFPKGERHKEEINRLKQDWSFKLDVFPSRTESEAAILRFEDLSNGKSV</sequence>
<dbReference type="Proteomes" id="UP000318483">
    <property type="component" value="Chromosome"/>
</dbReference>
<dbReference type="OrthoDB" id="9808773at2"/>
<keyword evidence="3 6" id="KW-0489">Methyltransferase</keyword>
<evidence type="ECO:0000313" key="7">
    <source>
        <dbReference type="EMBL" id="QDY69989.1"/>
    </source>
</evidence>
<comment type="function">
    <text evidence="6">Specifically methylates the N7 position of guanine in position 527 of 16S rRNA.</text>
</comment>
<dbReference type="Gene3D" id="3.40.50.150">
    <property type="entry name" value="Vaccinia Virus protein VP39"/>
    <property type="match status" value="1"/>
</dbReference>
<dbReference type="EC" id="2.1.1.170" evidence="6"/>
<feature type="binding site" evidence="6">
    <location>
        <position position="138"/>
    </location>
    <ligand>
        <name>S-adenosyl-L-methionine</name>
        <dbReference type="ChEBI" id="CHEBI:59789"/>
    </ligand>
</feature>
<keyword evidence="8" id="KW-1185">Reference proteome</keyword>
<dbReference type="AlphaFoldDB" id="A0A5B8I8C1"/>
<name>A0A5B8I8C1_9RHOB</name>
<dbReference type="GO" id="GO:0070043">
    <property type="term" value="F:rRNA (guanine-N7-)-methyltransferase activity"/>
    <property type="evidence" value="ECO:0007669"/>
    <property type="project" value="UniProtKB-UniRule"/>
</dbReference>
<dbReference type="PIRSF" id="PIRSF003078">
    <property type="entry name" value="GidB"/>
    <property type="match status" value="1"/>
</dbReference>
<evidence type="ECO:0000256" key="1">
    <source>
        <dbReference type="ARBA" id="ARBA00022490"/>
    </source>
</evidence>
<evidence type="ECO:0000256" key="6">
    <source>
        <dbReference type="HAMAP-Rule" id="MF_00074"/>
    </source>
</evidence>
<dbReference type="InterPro" id="IPR029063">
    <property type="entry name" value="SAM-dependent_MTases_sf"/>
</dbReference>
<dbReference type="SUPFAM" id="SSF53335">
    <property type="entry name" value="S-adenosyl-L-methionine-dependent methyltransferases"/>
    <property type="match status" value="1"/>
</dbReference>
<gene>
    <name evidence="6 7" type="primary">rsmG</name>
    <name evidence="7" type="ORF">FPZ52_10415</name>
</gene>
<reference evidence="7 8" key="1">
    <citation type="submission" date="2019-07" db="EMBL/GenBank/DDBJ databases">
        <title>Litoreibacter alkalisoli sp. nov., isolated from saline-alkaline soil.</title>
        <authorList>
            <person name="Wang S."/>
            <person name="Xu L."/>
            <person name="Xing Y.-T."/>
            <person name="Sun J.-Q."/>
        </authorList>
    </citation>
    <scope>NUCLEOTIDE SEQUENCE [LARGE SCALE GENOMIC DNA]</scope>
    <source>
        <strain evidence="7 8">LN3S51</strain>
    </source>
</reference>
<keyword evidence="1 6" id="KW-0963">Cytoplasm</keyword>
<dbReference type="NCBIfam" id="TIGR00138">
    <property type="entry name" value="rsmG_gidB"/>
    <property type="match status" value="1"/>
</dbReference>
<evidence type="ECO:0000313" key="8">
    <source>
        <dbReference type="Proteomes" id="UP000318483"/>
    </source>
</evidence>
<accession>A0A5B8I8C1</accession>
<comment type="caution">
    <text evidence="6">Lacks conserved residue(s) required for the propagation of feature annotation.</text>
</comment>
<dbReference type="Pfam" id="PF02527">
    <property type="entry name" value="GidB"/>
    <property type="match status" value="1"/>
</dbReference>
<evidence type="ECO:0000256" key="5">
    <source>
        <dbReference type="ARBA" id="ARBA00022691"/>
    </source>
</evidence>
<proteinExistence type="inferred from homology"/>
<keyword evidence="2 6" id="KW-0698">rRNA processing</keyword>
<protein>
    <recommendedName>
        <fullName evidence="6">Ribosomal RNA small subunit methyltransferase G</fullName>
        <ecNumber evidence="6">2.1.1.170</ecNumber>
    </recommendedName>
    <alternativeName>
        <fullName evidence="6">16S rRNA 7-methylguanosine methyltransferase</fullName>
        <shortName evidence="6">16S rRNA m7G methyltransferase</shortName>
    </alternativeName>
</protein>
<dbReference type="EMBL" id="CP042261">
    <property type="protein sequence ID" value="QDY69989.1"/>
    <property type="molecule type" value="Genomic_DNA"/>
</dbReference>
<evidence type="ECO:0000256" key="2">
    <source>
        <dbReference type="ARBA" id="ARBA00022552"/>
    </source>
</evidence>